<dbReference type="GO" id="GO:0042626">
    <property type="term" value="F:ATPase-coupled transmembrane transporter activity"/>
    <property type="evidence" value="ECO:0007669"/>
    <property type="project" value="TreeGrafter"/>
</dbReference>
<keyword evidence="3" id="KW-0813">Transport</keyword>
<keyword evidence="5" id="KW-0547">Nucleotide-binding</keyword>
<dbReference type="PROSITE" id="PS50893">
    <property type="entry name" value="ABC_TRANSPORTER_2"/>
    <property type="match status" value="2"/>
</dbReference>
<gene>
    <name evidence="10" type="ORF">CFX1CAM_0395</name>
</gene>
<keyword evidence="8" id="KW-0472">Membrane</keyword>
<accession>A0A1Y6K1E9</accession>
<dbReference type="GO" id="GO:0005524">
    <property type="term" value="F:ATP binding"/>
    <property type="evidence" value="ECO:0007669"/>
    <property type="project" value="UniProtKB-KW"/>
</dbReference>
<keyword evidence="6 10" id="KW-0067">ATP-binding</keyword>
<reference evidence="11" key="1">
    <citation type="submission" date="2017-05" db="EMBL/GenBank/DDBJ databases">
        <authorList>
            <person name="Kirkegaard R."/>
            <person name="Mcilroy J S."/>
        </authorList>
    </citation>
    <scope>NUCLEOTIDE SEQUENCE [LARGE SCALE GENOMIC DNA]</scope>
</reference>
<name>A0A1Y6K1E9_9CHLR</name>
<keyword evidence="7" id="KW-1278">Translocase</keyword>
<dbReference type="InterPro" id="IPR050095">
    <property type="entry name" value="ECF_ABC_transporter_ATP-bd"/>
</dbReference>
<dbReference type="Gene3D" id="3.40.50.300">
    <property type="entry name" value="P-loop containing nucleotide triphosphate hydrolases"/>
    <property type="match status" value="2"/>
</dbReference>
<evidence type="ECO:0000256" key="1">
    <source>
        <dbReference type="ARBA" id="ARBA00004236"/>
    </source>
</evidence>
<dbReference type="NCBIfam" id="NF010167">
    <property type="entry name" value="PRK13648.1"/>
    <property type="match status" value="2"/>
</dbReference>
<dbReference type="RefSeq" id="WP_087861396.1">
    <property type="nucleotide sequence ID" value="NZ_LT859958.1"/>
</dbReference>
<dbReference type="SUPFAM" id="SSF52540">
    <property type="entry name" value="P-loop containing nucleoside triphosphate hydrolases"/>
    <property type="match status" value="2"/>
</dbReference>
<protein>
    <submittedName>
        <fullName evidence="10">Cobalt ABC transporter, ATP-binding family protein</fullName>
    </submittedName>
</protein>
<sequence>MDAIQVTDLTYHYPDAHKASLQNVSCNIGKGTFTVLMGETGAGKSTLLMSLNGVIPKMMEGTQTGDVKLEGQSIQPYRVQTITEYVGLVMQDAESQILGRTVEEDVMFGPRNYLVPREEIIQRVKDSLKRVRLQGFEKREATSLSGGEKQRLTVASILALNPQILLLDEPTSELDPLGREEIYETIDDLRKNSDITMLVVEHSSEDICEKAEHLLIMQNGKLTWEGKPQDFFRDMDLVTQNGIKPITVSAIGWQLMEAGLIAREEIPLTVEDAARLIRGLIKNQPVPLPPKREPRNSNTLIKVEDLTFGYGKDNLIIDQMNLEIQQGDFVAIIGQNGAGKTTLAKQLNGLLTPISGKIIIDGKDVTGKKPEELAYIIGYVFQNPDHQIFSTTVYNEVLFGLKLAKLPQDEIDQRIEEVLEFTNLKEFKNIHPFSMGKGERQKLAVASILALKPKILVVDEPTTGQDWKGIQVMMEMMKTLNEQGTTIIMITHDMDVVSRYANHVILMNDGEILMEGSPEEVLAETEILRQASVTTTQTVRLCKELGIPVYLDRSQLAESIINLTNGKRA</sequence>
<comment type="subcellular location">
    <subcellularLocation>
        <location evidence="1">Cell membrane</location>
    </subcellularLocation>
</comment>
<dbReference type="InterPro" id="IPR003439">
    <property type="entry name" value="ABC_transporter-like_ATP-bd"/>
</dbReference>
<dbReference type="InterPro" id="IPR017871">
    <property type="entry name" value="ABC_transporter-like_CS"/>
</dbReference>
<evidence type="ECO:0000259" key="9">
    <source>
        <dbReference type="PROSITE" id="PS50893"/>
    </source>
</evidence>
<dbReference type="CDD" id="cd03225">
    <property type="entry name" value="ABC_cobalt_CbiO_domain1"/>
    <property type="match status" value="2"/>
</dbReference>
<evidence type="ECO:0000313" key="11">
    <source>
        <dbReference type="Proteomes" id="UP000195514"/>
    </source>
</evidence>
<dbReference type="GO" id="GO:0043190">
    <property type="term" value="C:ATP-binding cassette (ABC) transporter complex"/>
    <property type="evidence" value="ECO:0007669"/>
    <property type="project" value="TreeGrafter"/>
</dbReference>
<dbReference type="KEGG" id="abat:CFX1CAM_0395"/>
<evidence type="ECO:0000256" key="6">
    <source>
        <dbReference type="ARBA" id="ARBA00022840"/>
    </source>
</evidence>
<evidence type="ECO:0000256" key="5">
    <source>
        <dbReference type="ARBA" id="ARBA00022741"/>
    </source>
</evidence>
<keyword evidence="4" id="KW-1003">Cell membrane</keyword>
<dbReference type="AlphaFoldDB" id="A0A1Y6K1E9"/>
<organism evidence="10 11">
    <name type="scientific">Candidatus Brevifilum fermentans</name>
    <dbReference type="NCBI Taxonomy" id="1986204"/>
    <lineage>
        <taxon>Bacteria</taxon>
        <taxon>Bacillati</taxon>
        <taxon>Chloroflexota</taxon>
        <taxon>Anaerolineae</taxon>
        <taxon>Anaerolineales</taxon>
        <taxon>Anaerolineaceae</taxon>
        <taxon>Candidatus Brevifilum</taxon>
    </lineage>
</organism>
<evidence type="ECO:0000256" key="7">
    <source>
        <dbReference type="ARBA" id="ARBA00022967"/>
    </source>
</evidence>
<feature type="domain" description="ABC transporter" evidence="9">
    <location>
        <begin position="301"/>
        <end position="534"/>
    </location>
</feature>
<dbReference type="GO" id="GO:0016887">
    <property type="term" value="F:ATP hydrolysis activity"/>
    <property type="evidence" value="ECO:0007669"/>
    <property type="project" value="InterPro"/>
</dbReference>
<evidence type="ECO:0000256" key="8">
    <source>
        <dbReference type="ARBA" id="ARBA00023136"/>
    </source>
</evidence>
<comment type="similarity">
    <text evidence="2">Belongs to the ABC transporter superfamily.</text>
</comment>
<feature type="domain" description="ABC transporter" evidence="9">
    <location>
        <begin position="4"/>
        <end position="244"/>
    </location>
</feature>
<dbReference type="EMBL" id="LT859958">
    <property type="protein sequence ID" value="SMX53461.1"/>
    <property type="molecule type" value="Genomic_DNA"/>
</dbReference>
<dbReference type="PROSITE" id="PS00211">
    <property type="entry name" value="ABC_TRANSPORTER_1"/>
    <property type="match status" value="1"/>
</dbReference>
<evidence type="ECO:0000256" key="2">
    <source>
        <dbReference type="ARBA" id="ARBA00005417"/>
    </source>
</evidence>
<dbReference type="SMART" id="SM00382">
    <property type="entry name" value="AAA"/>
    <property type="match status" value="2"/>
</dbReference>
<dbReference type="InterPro" id="IPR015856">
    <property type="entry name" value="ABC_transpr_CbiO/EcfA_su"/>
</dbReference>
<keyword evidence="11" id="KW-1185">Reference proteome</keyword>
<proteinExistence type="inferred from homology"/>
<dbReference type="Pfam" id="PF00005">
    <property type="entry name" value="ABC_tran"/>
    <property type="match status" value="2"/>
</dbReference>
<evidence type="ECO:0000256" key="4">
    <source>
        <dbReference type="ARBA" id="ARBA00022475"/>
    </source>
</evidence>
<dbReference type="OrthoDB" id="501320at2"/>
<dbReference type="Proteomes" id="UP000195514">
    <property type="component" value="Chromosome I"/>
</dbReference>
<dbReference type="PANTHER" id="PTHR43553">
    <property type="entry name" value="HEAVY METAL TRANSPORTER"/>
    <property type="match status" value="1"/>
</dbReference>
<evidence type="ECO:0000313" key="10">
    <source>
        <dbReference type="EMBL" id="SMX53461.1"/>
    </source>
</evidence>
<dbReference type="FunFam" id="3.40.50.300:FF:000224">
    <property type="entry name" value="Energy-coupling factor transporter ATP-binding protein EcfA"/>
    <property type="match status" value="2"/>
</dbReference>
<dbReference type="InterPro" id="IPR003593">
    <property type="entry name" value="AAA+_ATPase"/>
</dbReference>
<evidence type="ECO:0000256" key="3">
    <source>
        <dbReference type="ARBA" id="ARBA00022448"/>
    </source>
</evidence>
<dbReference type="InterPro" id="IPR027417">
    <property type="entry name" value="P-loop_NTPase"/>
</dbReference>